<feature type="transmembrane region" description="Helical" evidence="4">
    <location>
        <begin position="176"/>
        <end position="194"/>
    </location>
</feature>
<keyword evidence="3 4" id="KW-0472">Membrane</keyword>
<name>A0A010STF1_PSEFL</name>
<evidence type="ECO:0000313" key="6">
    <source>
        <dbReference type="EMBL" id="EXF96070.1"/>
    </source>
</evidence>
<dbReference type="PANTHER" id="PTHR11360:SF317">
    <property type="entry name" value="MAJOR FACILITATOR SUPERFAMILY (MFS) PROFILE DOMAIN-CONTAINING PROTEIN-RELATED"/>
    <property type="match status" value="1"/>
</dbReference>
<dbReference type="PROSITE" id="PS50850">
    <property type="entry name" value="MFS"/>
    <property type="match status" value="1"/>
</dbReference>
<evidence type="ECO:0000256" key="2">
    <source>
        <dbReference type="ARBA" id="ARBA00022989"/>
    </source>
</evidence>
<dbReference type="HOGENOM" id="CLU_001265_59_7_6"/>
<keyword evidence="1 4" id="KW-0812">Transmembrane</keyword>
<reference evidence="6 7" key="1">
    <citation type="journal article" date="2011" name="J. Bacteriol.">
        <title>Draft genome sequence of the polycyclic aromatic hydrocarbon-degrading, genetically engineered bioluminescent bioreporter Pseudomonas fluorescens HK44.</title>
        <authorList>
            <person name="Chauhan A."/>
            <person name="Layton A.C."/>
            <person name="Williams D.E."/>
            <person name="Smartt A.E."/>
            <person name="Ripp S."/>
            <person name="Karpinets T.V."/>
            <person name="Brown S.D."/>
            <person name="Sayler G.S."/>
        </authorList>
    </citation>
    <scope>NUCLEOTIDE SEQUENCE [LARGE SCALE GENOMIC DNA]</scope>
    <source>
        <strain evidence="6 7">HK44</strain>
    </source>
</reference>
<evidence type="ECO:0000256" key="1">
    <source>
        <dbReference type="ARBA" id="ARBA00022692"/>
    </source>
</evidence>
<dbReference type="SUPFAM" id="SSF103473">
    <property type="entry name" value="MFS general substrate transporter"/>
    <property type="match status" value="1"/>
</dbReference>
<evidence type="ECO:0000256" key="4">
    <source>
        <dbReference type="SAM" id="Phobius"/>
    </source>
</evidence>
<comment type="caution">
    <text evidence="6">The sequence shown here is derived from an EMBL/GenBank/DDBJ whole genome shotgun (WGS) entry which is preliminary data.</text>
</comment>
<evidence type="ECO:0000259" key="5">
    <source>
        <dbReference type="PROSITE" id="PS50850"/>
    </source>
</evidence>
<evidence type="ECO:0000256" key="3">
    <source>
        <dbReference type="ARBA" id="ARBA00023136"/>
    </source>
</evidence>
<dbReference type="PANTHER" id="PTHR11360">
    <property type="entry name" value="MONOCARBOXYLATE TRANSPORTER"/>
    <property type="match status" value="1"/>
</dbReference>
<feature type="transmembrane region" description="Helical" evidence="4">
    <location>
        <begin position="351"/>
        <end position="369"/>
    </location>
</feature>
<dbReference type="InterPro" id="IPR011701">
    <property type="entry name" value="MFS"/>
</dbReference>
<feature type="transmembrane region" description="Helical" evidence="4">
    <location>
        <begin position="20"/>
        <end position="45"/>
    </location>
</feature>
<feature type="transmembrane region" description="Helical" evidence="4">
    <location>
        <begin position="292"/>
        <end position="313"/>
    </location>
</feature>
<proteinExistence type="predicted"/>
<feature type="transmembrane region" description="Helical" evidence="4">
    <location>
        <begin position="112"/>
        <end position="132"/>
    </location>
</feature>
<feature type="transmembrane region" description="Helical" evidence="4">
    <location>
        <begin position="144"/>
        <end position="164"/>
    </location>
</feature>
<gene>
    <name evidence="6" type="ORF">HK44_022345</name>
</gene>
<feature type="transmembrane region" description="Helical" evidence="4">
    <location>
        <begin position="57"/>
        <end position="75"/>
    </location>
</feature>
<feature type="transmembrane region" description="Helical" evidence="4">
    <location>
        <begin position="87"/>
        <end position="106"/>
    </location>
</feature>
<feature type="transmembrane region" description="Helical" evidence="4">
    <location>
        <begin position="389"/>
        <end position="407"/>
    </location>
</feature>
<protein>
    <submittedName>
        <fullName evidence="6">MFS transporter</fullName>
    </submittedName>
</protein>
<dbReference type="Pfam" id="PF07690">
    <property type="entry name" value="MFS_1"/>
    <property type="match status" value="1"/>
</dbReference>
<feature type="transmembrane region" description="Helical" evidence="4">
    <location>
        <begin position="319"/>
        <end position="339"/>
    </location>
</feature>
<feature type="transmembrane region" description="Helical" evidence="4">
    <location>
        <begin position="231"/>
        <end position="253"/>
    </location>
</feature>
<organism evidence="6 7">
    <name type="scientific">Pseudomonas fluorescens HK44</name>
    <dbReference type="NCBI Taxonomy" id="1042209"/>
    <lineage>
        <taxon>Bacteria</taxon>
        <taxon>Pseudomonadati</taxon>
        <taxon>Pseudomonadota</taxon>
        <taxon>Gammaproteobacteria</taxon>
        <taxon>Pseudomonadales</taxon>
        <taxon>Pseudomonadaceae</taxon>
        <taxon>Pseudomonas</taxon>
    </lineage>
</organism>
<feature type="domain" description="Major facilitator superfamily (MFS) profile" evidence="5">
    <location>
        <begin position="21"/>
        <end position="411"/>
    </location>
</feature>
<dbReference type="CDD" id="cd17353">
    <property type="entry name" value="MFS_OFA_like"/>
    <property type="match status" value="1"/>
</dbReference>
<dbReference type="InterPro" id="IPR050327">
    <property type="entry name" value="Proton-linked_MCT"/>
</dbReference>
<dbReference type="eggNOG" id="COG2223">
    <property type="taxonomic scope" value="Bacteria"/>
</dbReference>
<dbReference type="InterPro" id="IPR020846">
    <property type="entry name" value="MFS_dom"/>
</dbReference>
<dbReference type="EMBL" id="AFOY02000004">
    <property type="protein sequence ID" value="EXF96070.1"/>
    <property type="molecule type" value="Genomic_DNA"/>
</dbReference>
<keyword evidence="2 4" id="KW-1133">Transmembrane helix</keyword>
<dbReference type="Gene3D" id="1.20.1250.20">
    <property type="entry name" value="MFS general substrate transporter like domains"/>
    <property type="match status" value="2"/>
</dbReference>
<dbReference type="InterPro" id="IPR036259">
    <property type="entry name" value="MFS_trans_sf"/>
</dbReference>
<dbReference type="PATRIC" id="fig|1042209.11.peg.1006"/>
<evidence type="ECO:0000313" key="7">
    <source>
        <dbReference type="Proteomes" id="UP000022611"/>
    </source>
</evidence>
<sequence>MFQVPEGNIGEDVNMTANRWINIAAAVLILLCTGSIYAFSVLAGPLALARGWTAQDISLAFTISTAVCPIPMIIAGKIVDKGYAREAILVGGVLFGLAYVGMGYFSSLTGLYLGYGVVGGVGMSVAYAGALGNATRYFPDKRGMATGLVTAGNGAAALISAPLAQTMIDSQGVLSTVRTLGIGFIVIAVICGVISRTAPNDYRPAGWTPPVKTGKETPISDWKQMLGSPMFYLMLSLMAAGAVSGLMIAANASQVGQNMFAITSSAAALYVGFYAASNAAGRFIWGSVSDRIGCPNALVIIFILVALMLLLLINATSTLGFVIAICGIGVSFGGVMGVFPSLVSQRFGARYFGVNYGIMFTGYAIAATVGPRLGASMAAQNNGDFSDAFSIAIVICLVGTALAILLSRNLSNWSKAQA</sequence>
<dbReference type="Proteomes" id="UP000022611">
    <property type="component" value="Unassembled WGS sequence"/>
</dbReference>
<accession>A0A010STF1</accession>
<dbReference type="AlphaFoldDB" id="A0A010STF1"/>
<feature type="transmembrane region" description="Helical" evidence="4">
    <location>
        <begin position="259"/>
        <end position="280"/>
    </location>
</feature>
<dbReference type="GO" id="GO:0022857">
    <property type="term" value="F:transmembrane transporter activity"/>
    <property type="evidence" value="ECO:0007669"/>
    <property type="project" value="InterPro"/>
</dbReference>